<proteinExistence type="predicted"/>
<evidence type="ECO:0000313" key="3">
    <source>
        <dbReference type="EMBL" id="OGM76599.1"/>
    </source>
</evidence>
<gene>
    <name evidence="3" type="ORF">A2188_03255</name>
</gene>
<feature type="region of interest" description="Disordered" evidence="1">
    <location>
        <begin position="263"/>
        <end position="308"/>
    </location>
</feature>
<accession>A0A1F8CL48</accession>
<keyword evidence="2" id="KW-0812">Transmembrane</keyword>
<name>A0A1F8CL48_9BACT</name>
<keyword evidence="2" id="KW-0472">Membrane</keyword>
<dbReference type="Proteomes" id="UP000179241">
    <property type="component" value="Unassembled WGS sequence"/>
</dbReference>
<organism evidence="3 4">
    <name type="scientific">Candidatus Woesebacteria bacterium RIFOXYA1_FULL_43_9</name>
    <dbReference type="NCBI Taxonomy" id="1802534"/>
    <lineage>
        <taxon>Bacteria</taxon>
        <taxon>Candidatus Woeseibacteriota</taxon>
    </lineage>
</organism>
<evidence type="ECO:0000256" key="2">
    <source>
        <dbReference type="SAM" id="Phobius"/>
    </source>
</evidence>
<keyword evidence="2" id="KW-1133">Transmembrane helix</keyword>
<evidence type="ECO:0000313" key="4">
    <source>
        <dbReference type="Proteomes" id="UP000179241"/>
    </source>
</evidence>
<feature type="transmembrane region" description="Helical" evidence="2">
    <location>
        <begin position="215"/>
        <end position="234"/>
    </location>
</feature>
<feature type="compositionally biased region" description="Polar residues" evidence="1">
    <location>
        <begin position="297"/>
        <end position="308"/>
    </location>
</feature>
<protein>
    <submittedName>
        <fullName evidence="3">Uncharacterized protein</fullName>
    </submittedName>
</protein>
<evidence type="ECO:0000256" key="1">
    <source>
        <dbReference type="SAM" id="MobiDB-lite"/>
    </source>
</evidence>
<dbReference type="EMBL" id="MGHU01000048">
    <property type="protein sequence ID" value="OGM76599.1"/>
    <property type="molecule type" value="Genomic_DNA"/>
</dbReference>
<sequence length="308" mass="34408">MGIENTGNGSSRRKLFQQKHIQYFEPINTDHLNNSRLALAAAEKVGINIDGLRNRVLSAQKEEPTNATDNKMPDDLNELFKIFVNPEPPENENEGTDYEVNEFDKKRAKMAEDKYNGQRVGMFKAALIPLASTIASLTPSCIVNGFQLEQAFGATLAMAFTADEAIQRGNRVERRYPRRIRNVVSAATAVCLAYSPALANEIINIGLGNSEHSAVINTLVFLGLGFAMFGVGKITKDIIVGHQKLQEQTQIKREQKLMAVFEETRSRPSHRPELKLKFEEPPARSKEAKDALAKLKYTSQQGEQDFKN</sequence>
<feature type="transmembrane region" description="Helical" evidence="2">
    <location>
        <begin position="183"/>
        <end position="203"/>
    </location>
</feature>
<comment type="caution">
    <text evidence="3">The sequence shown here is derived from an EMBL/GenBank/DDBJ whole genome shotgun (WGS) entry which is preliminary data.</text>
</comment>
<dbReference type="AlphaFoldDB" id="A0A1F8CL48"/>
<reference evidence="3 4" key="1">
    <citation type="journal article" date="2016" name="Nat. Commun.">
        <title>Thousands of microbial genomes shed light on interconnected biogeochemical processes in an aquifer system.</title>
        <authorList>
            <person name="Anantharaman K."/>
            <person name="Brown C.T."/>
            <person name="Hug L.A."/>
            <person name="Sharon I."/>
            <person name="Castelle C.J."/>
            <person name="Probst A.J."/>
            <person name="Thomas B.C."/>
            <person name="Singh A."/>
            <person name="Wilkins M.J."/>
            <person name="Karaoz U."/>
            <person name="Brodie E.L."/>
            <person name="Williams K.H."/>
            <person name="Hubbard S.S."/>
            <person name="Banfield J.F."/>
        </authorList>
    </citation>
    <scope>NUCLEOTIDE SEQUENCE [LARGE SCALE GENOMIC DNA]</scope>
</reference>
<feature type="compositionally biased region" description="Basic and acidic residues" evidence="1">
    <location>
        <begin position="263"/>
        <end position="293"/>
    </location>
</feature>